<reference evidence="10" key="1">
    <citation type="submission" date="2023-07" db="EMBL/GenBank/DDBJ databases">
        <title>Conexibacter stalactiti sp. nov., isolated from stalactites in a lava cave and emended description of the genus Conexibacter.</title>
        <authorList>
            <person name="Lee S.D."/>
        </authorList>
    </citation>
    <scope>NUCLEOTIDE SEQUENCE [LARGE SCALE GENOMIC DNA]</scope>
    <source>
        <strain evidence="10">KCTC 39840</strain>
    </source>
</reference>
<reference evidence="9 10" key="2">
    <citation type="submission" date="2023-10" db="EMBL/GenBank/DDBJ databases">
        <authorList>
            <person name="Han X.F."/>
        </authorList>
    </citation>
    <scope>NUCLEOTIDE SEQUENCE [LARGE SCALE GENOMIC DNA]</scope>
    <source>
        <strain evidence="9 10">KCTC 39840</strain>
    </source>
</reference>
<dbReference type="EMBL" id="JAWSTH010000091">
    <property type="protein sequence ID" value="MDW5597513.1"/>
    <property type="molecule type" value="Genomic_DNA"/>
</dbReference>
<dbReference type="SUPFAM" id="SSF54368">
    <property type="entry name" value="Glutamine synthetase, N-terminal domain"/>
    <property type="match status" value="1"/>
</dbReference>
<dbReference type="SUPFAM" id="SSF55931">
    <property type="entry name" value="Glutamine synthetase/guanido kinase"/>
    <property type="match status" value="1"/>
</dbReference>
<evidence type="ECO:0000256" key="4">
    <source>
        <dbReference type="ARBA" id="ARBA00022840"/>
    </source>
</evidence>
<evidence type="ECO:0000313" key="9">
    <source>
        <dbReference type="EMBL" id="MDW5597513.1"/>
    </source>
</evidence>
<dbReference type="InterPro" id="IPR014746">
    <property type="entry name" value="Gln_synth/guanido_kin_cat_dom"/>
</dbReference>
<evidence type="ECO:0000259" key="7">
    <source>
        <dbReference type="PROSITE" id="PS51986"/>
    </source>
</evidence>
<dbReference type="PANTHER" id="PTHR43785:SF12">
    <property type="entry name" value="TYPE-1 GLUTAMINE SYNTHETASE 2"/>
    <property type="match status" value="1"/>
</dbReference>
<dbReference type="Gene3D" id="3.10.20.70">
    <property type="entry name" value="Glutamine synthetase, N-terminal domain"/>
    <property type="match status" value="1"/>
</dbReference>
<dbReference type="RefSeq" id="WP_318599978.1">
    <property type="nucleotide sequence ID" value="NZ_JAWSTH010000091.1"/>
</dbReference>
<dbReference type="Pfam" id="PF00120">
    <property type="entry name" value="Gln-synt_C"/>
    <property type="match status" value="1"/>
</dbReference>
<dbReference type="PROSITE" id="PS51987">
    <property type="entry name" value="GS_CATALYTIC"/>
    <property type="match status" value="1"/>
</dbReference>
<feature type="domain" description="GS beta-grasp" evidence="7">
    <location>
        <begin position="19"/>
        <end position="109"/>
    </location>
</feature>
<sequence length="449" mass="47820">MATQVRSVNGLPELRGTTGPITTVRVLYSDLHGVARGKDVPVQEFDRVAESGLGFCAAVMGTDLAHTPVVGGEEGYPDLVAKPDLSTLVSLPWEPGVACCLADLHPVHGGPPPADARGSVRDAVAVFEELGFAPVVAPELEFFLCDLDPDAPGGIRRRVDRLSMVYTVGPQVDPGGIVRKLTEDLASIGLGAFAVNHEFMNSQYEINQHHADALTAADNAFRLKAAVKDVAALNGLVATFMGKPFNDQGGSGTHVHVSLEQDGVNVFDAPGAADEVSDTLRHFVAGVLAHAPALMALLNPTINSYRRLVPDSLAPTHANWGHDNRSTFVRIPAERGRATRVEVRVGDGAANPYLAVSALLQAGAHGVRERLEPPAPLSGDAYHAEEAVIGAPLPRTLEASLDALEQDTVLRAALGEPIVATFLAMKRFEVERHRSHVSDWELAEYVHHV</sequence>
<proteinExistence type="inferred from homology"/>
<dbReference type="EC" id="6.3.1.-" evidence="9"/>
<dbReference type="InterPro" id="IPR036651">
    <property type="entry name" value="Gln_synt_N_sf"/>
</dbReference>
<keyword evidence="3" id="KW-0547">Nucleotide-binding</keyword>
<dbReference type="InterPro" id="IPR008146">
    <property type="entry name" value="Gln_synth_cat_dom"/>
</dbReference>
<dbReference type="PANTHER" id="PTHR43785">
    <property type="entry name" value="GAMMA-GLUTAMYLPUTRESCINE SYNTHETASE"/>
    <property type="match status" value="1"/>
</dbReference>
<evidence type="ECO:0000256" key="1">
    <source>
        <dbReference type="ARBA" id="ARBA00009897"/>
    </source>
</evidence>
<dbReference type="GO" id="GO:0016874">
    <property type="term" value="F:ligase activity"/>
    <property type="evidence" value="ECO:0007669"/>
    <property type="project" value="UniProtKB-KW"/>
</dbReference>
<name>A0ABU4HW09_9ACTN</name>
<dbReference type="SMART" id="SM01230">
    <property type="entry name" value="Gln-synt_C"/>
    <property type="match status" value="1"/>
</dbReference>
<organism evidence="9 10">
    <name type="scientific">Conexibacter stalactiti</name>
    <dbReference type="NCBI Taxonomy" id="1940611"/>
    <lineage>
        <taxon>Bacteria</taxon>
        <taxon>Bacillati</taxon>
        <taxon>Actinomycetota</taxon>
        <taxon>Thermoleophilia</taxon>
        <taxon>Solirubrobacterales</taxon>
        <taxon>Conexibacteraceae</taxon>
        <taxon>Conexibacter</taxon>
    </lineage>
</organism>
<dbReference type="Proteomes" id="UP001284601">
    <property type="component" value="Unassembled WGS sequence"/>
</dbReference>
<evidence type="ECO:0000256" key="3">
    <source>
        <dbReference type="ARBA" id="ARBA00022741"/>
    </source>
</evidence>
<evidence type="ECO:0000256" key="5">
    <source>
        <dbReference type="PROSITE-ProRule" id="PRU01330"/>
    </source>
</evidence>
<accession>A0ABU4HW09</accession>
<keyword evidence="10" id="KW-1185">Reference proteome</keyword>
<comment type="caution">
    <text evidence="9">The sequence shown here is derived from an EMBL/GenBank/DDBJ whole genome shotgun (WGS) entry which is preliminary data.</text>
</comment>
<dbReference type="PROSITE" id="PS51986">
    <property type="entry name" value="GS_BETA_GRASP"/>
    <property type="match status" value="1"/>
</dbReference>
<dbReference type="InterPro" id="IPR008147">
    <property type="entry name" value="Gln_synt_N"/>
</dbReference>
<evidence type="ECO:0000256" key="6">
    <source>
        <dbReference type="RuleBase" id="RU000384"/>
    </source>
</evidence>
<keyword evidence="4" id="KW-0067">ATP-binding</keyword>
<comment type="similarity">
    <text evidence="1 5 6">Belongs to the glutamine synthetase family.</text>
</comment>
<evidence type="ECO:0000256" key="2">
    <source>
        <dbReference type="ARBA" id="ARBA00022598"/>
    </source>
</evidence>
<dbReference type="Gene3D" id="3.30.590.10">
    <property type="entry name" value="Glutamine synthetase/guanido kinase, catalytic domain"/>
    <property type="match status" value="1"/>
</dbReference>
<keyword evidence="2 9" id="KW-0436">Ligase</keyword>
<evidence type="ECO:0000259" key="8">
    <source>
        <dbReference type="PROSITE" id="PS51987"/>
    </source>
</evidence>
<evidence type="ECO:0000313" key="10">
    <source>
        <dbReference type="Proteomes" id="UP001284601"/>
    </source>
</evidence>
<protein>
    <submittedName>
        <fullName evidence="9">Glutamine synthetase family protein</fullName>
        <ecNumber evidence="9">6.3.1.-</ecNumber>
    </submittedName>
</protein>
<feature type="domain" description="GS catalytic" evidence="8">
    <location>
        <begin position="116"/>
        <end position="449"/>
    </location>
</feature>
<gene>
    <name evidence="9" type="ORF">R7226_24400</name>
</gene>